<organism evidence="7 8">
    <name type="scientific">Parabacteroides faecalis</name>
    <dbReference type="NCBI Taxonomy" id="2924040"/>
    <lineage>
        <taxon>Bacteria</taxon>
        <taxon>Pseudomonadati</taxon>
        <taxon>Bacteroidota</taxon>
        <taxon>Bacteroidia</taxon>
        <taxon>Bacteroidales</taxon>
        <taxon>Tannerellaceae</taxon>
        <taxon>Parabacteroides</taxon>
    </lineage>
</organism>
<comment type="caution">
    <text evidence="7">The sequence shown here is derived from an EMBL/GenBank/DDBJ whole genome shotgun (WGS) entry which is preliminary data.</text>
</comment>
<gene>
    <name evidence="7" type="ORF">MUN53_07185</name>
</gene>
<dbReference type="PRINTS" id="PR00507">
    <property type="entry name" value="N12N6MTFRASE"/>
</dbReference>
<dbReference type="Pfam" id="PF02384">
    <property type="entry name" value="N6_Mtase"/>
    <property type="match status" value="1"/>
</dbReference>
<evidence type="ECO:0000256" key="2">
    <source>
        <dbReference type="ARBA" id="ARBA00022603"/>
    </source>
</evidence>
<proteinExistence type="inferred from homology"/>
<dbReference type="SUPFAM" id="SSF53335">
    <property type="entry name" value="S-adenosyl-L-methionine-dependent methyltransferases"/>
    <property type="match status" value="1"/>
</dbReference>
<keyword evidence="2 7" id="KW-0489">Methyltransferase</keyword>
<protein>
    <submittedName>
        <fullName evidence="7">SAM-dependent methyltransferase</fullName>
    </submittedName>
</protein>
<evidence type="ECO:0000256" key="4">
    <source>
        <dbReference type="ARBA" id="ARBA00022691"/>
    </source>
</evidence>
<evidence type="ECO:0000256" key="5">
    <source>
        <dbReference type="ARBA" id="ARBA00022747"/>
    </source>
</evidence>
<dbReference type="InterPro" id="IPR029063">
    <property type="entry name" value="SAM-dependent_MTases_sf"/>
</dbReference>
<feature type="domain" description="DNA methylase adenine-specific" evidence="6">
    <location>
        <begin position="213"/>
        <end position="442"/>
    </location>
</feature>
<keyword evidence="8" id="KW-1185">Reference proteome</keyword>
<comment type="similarity">
    <text evidence="1">Belongs to the N(4)/N(6)-methyltransferase family.</text>
</comment>
<dbReference type="InterPro" id="IPR003356">
    <property type="entry name" value="DNA_methylase_A-5"/>
</dbReference>
<dbReference type="InterPro" id="IPR002052">
    <property type="entry name" value="DNA_methylase_N6_adenine_CS"/>
</dbReference>
<dbReference type="Proteomes" id="UP001165444">
    <property type="component" value="Unassembled WGS sequence"/>
</dbReference>
<evidence type="ECO:0000313" key="7">
    <source>
        <dbReference type="EMBL" id="MCJ2380395.1"/>
    </source>
</evidence>
<dbReference type="RefSeq" id="WP_243324330.1">
    <property type="nucleotide sequence ID" value="NZ_JAKZMM010000014.1"/>
</dbReference>
<evidence type="ECO:0000259" key="6">
    <source>
        <dbReference type="Pfam" id="PF02384"/>
    </source>
</evidence>
<dbReference type="Gene3D" id="3.40.50.150">
    <property type="entry name" value="Vaccinia Virus protein VP39"/>
    <property type="match status" value="1"/>
</dbReference>
<evidence type="ECO:0000256" key="1">
    <source>
        <dbReference type="ARBA" id="ARBA00006594"/>
    </source>
</evidence>
<sequence>MFNIRDINSWRKNFGLFPMYIKPTNRDKYALLNGGQKDFCIDLNPGNDIDQFNSYAWSANTKNYLAVADNRVIIYNWLKSNPEKIKINDIENNIIAFYNYLGKQTYYTGNDVVPFVINLFRKMRNITREKNSPQEALNLLYTLLISLENDLNHLDYEKWAIANVRLPNQFEVFVDELKNGIGKAKPDLGIILRHCSGPIFQEAHRVVQTFYSDRDLFGDISSKIITSSREYSSSHYTPQYVARSVVEQCLKRRNLDQENITIFDPACGSAEFLMEVLKQLYDKQYNGHITIKGWDCSESAISTSKFLLNYEKENIWHDKLSIDLRLVQDSLVENWGTDNDIILMNPPFASWELLNKNQREIVSSCLSEKVSKPNQAIAFFKKAIDALPDNGILGCVTPTSLFESDAYKGIRNQLKEEIHPYFAAKLGNFIFDNALTDVSLYVGQKLTEVFVTPKLLWCRNENGVAQEALCSLRKIEASGLIEKDTKKYSIYSPVSYPDAQGSWKIVSKQDALFKDKLNDALLNGHLVRLQSIFTVKQGIRTGGNDIFIIGSDEYEKLSTNEKRYYRKSIDNEAISFSKLKAKNYVWFPYDNSGLIITSEEQLKVECPNTFQRLIKHKNKLENRSSLNNKHYWWALSRHREWLLKKECRLVSTEFGTTKSFSLDVKGNYVIERGYAWIPKKEFKQSDYYFYLALFSSSSFEKLLSIYARQLAGGDWYDFAAKYTNSIPIPNVNNLGLRESRLYLELVALGKAISEDGSYFYSERINELAKTLFGVEYDKGL</sequence>
<dbReference type="PROSITE" id="PS00092">
    <property type="entry name" value="N6_MTASE"/>
    <property type="match status" value="1"/>
</dbReference>
<dbReference type="PANTHER" id="PTHR33841:SF5">
    <property type="entry name" value="DNA METHYLASE (MODIFICATION METHYLASE) (METHYLTRANSFERASE)-RELATED"/>
    <property type="match status" value="1"/>
</dbReference>
<reference evidence="7 8" key="1">
    <citation type="submission" date="2022-03" db="EMBL/GenBank/DDBJ databases">
        <title>Parabacteroides sp. nov. isolated from swine feces.</title>
        <authorList>
            <person name="Bak J.E."/>
        </authorList>
    </citation>
    <scope>NUCLEOTIDE SEQUENCE [LARGE SCALE GENOMIC DNA]</scope>
    <source>
        <strain evidence="7 8">AGMB00274</strain>
    </source>
</reference>
<keyword evidence="5" id="KW-0680">Restriction system</keyword>
<keyword evidence="4" id="KW-0949">S-adenosyl-L-methionine</keyword>
<accession>A0ABT0C0D4</accession>
<dbReference type="GO" id="GO:0032259">
    <property type="term" value="P:methylation"/>
    <property type="evidence" value="ECO:0007669"/>
    <property type="project" value="UniProtKB-KW"/>
</dbReference>
<keyword evidence="3" id="KW-0808">Transferase</keyword>
<dbReference type="GO" id="GO:0008168">
    <property type="term" value="F:methyltransferase activity"/>
    <property type="evidence" value="ECO:0007669"/>
    <property type="project" value="UniProtKB-KW"/>
</dbReference>
<dbReference type="PANTHER" id="PTHR33841">
    <property type="entry name" value="DNA METHYLTRANSFERASE YEEA-RELATED"/>
    <property type="match status" value="1"/>
</dbReference>
<evidence type="ECO:0000313" key="8">
    <source>
        <dbReference type="Proteomes" id="UP001165444"/>
    </source>
</evidence>
<dbReference type="InterPro" id="IPR050953">
    <property type="entry name" value="N4_N6_ade-DNA_methylase"/>
</dbReference>
<name>A0ABT0C0D4_9BACT</name>
<dbReference type="EMBL" id="JAKZMM010000014">
    <property type="protein sequence ID" value="MCJ2380395.1"/>
    <property type="molecule type" value="Genomic_DNA"/>
</dbReference>
<evidence type="ECO:0000256" key="3">
    <source>
        <dbReference type="ARBA" id="ARBA00022679"/>
    </source>
</evidence>